<dbReference type="AlphaFoldDB" id="A0AAD1U7P8"/>
<sequence>MDRISTVHEFNHLQKRLWRDQKRLEIIKDAFINYERFTEILEQINEDFEENKLFSARCIITSKSCEVPNSCNETNDVFNIILTDIKLPAYFICKRKVSVGNEIPIQIPMILEYCELKLQQDGSIMISATSRTKVFEDSKLDNEIGMEDLDISEDYDRSFLRHQTPDRRASVNSETAQTGSKSAFSDPTELSLGVEEGSIDTIDQVKEKGLLEKINEIVAQSTKILSNHKMVEEEAKNFIDPSLLTPLYQLLVWKIINYEQKRGPKNNASKEPHVYPYKEVKDLGKEIVVNIVGIVRKVIPMRLDSENKSVKVILDSPSDQNSIDLYFTHTPKINPRKMFQEEHVVLVQNAVRKISKNLKIYLYSELLDLNDSFVTTIGSVKKVVYTRGPMEKYYPKTLIADIDSTACVRHILKLSLMIVDTIFIHILYSCKQCDKSIVNIGETDQDIDNFCKCEKSSINWKIKAATRVQDGTGSAFMYIQGYPIFSAFGINPETLKMFQKYCLGNKGEFLYPTKDDVKNKAVYQEVLKIFKNDTKFMNITAEAIPLKEGIRCRHKGVS</sequence>
<proteinExistence type="predicted"/>
<feature type="compositionally biased region" description="Polar residues" evidence="1">
    <location>
        <begin position="170"/>
        <end position="185"/>
    </location>
</feature>
<dbReference type="EMBL" id="CAMPGE010004028">
    <property type="protein sequence ID" value="CAI2362870.1"/>
    <property type="molecule type" value="Genomic_DNA"/>
</dbReference>
<evidence type="ECO:0000256" key="1">
    <source>
        <dbReference type="SAM" id="MobiDB-lite"/>
    </source>
</evidence>
<evidence type="ECO:0000313" key="2">
    <source>
        <dbReference type="EMBL" id="CAI2362870.1"/>
    </source>
</evidence>
<dbReference type="Proteomes" id="UP001295684">
    <property type="component" value="Unassembled WGS sequence"/>
</dbReference>
<feature type="region of interest" description="Disordered" evidence="1">
    <location>
        <begin position="162"/>
        <end position="188"/>
    </location>
</feature>
<comment type="caution">
    <text evidence="2">The sequence shown here is derived from an EMBL/GenBank/DDBJ whole genome shotgun (WGS) entry which is preliminary data.</text>
</comment>
<protein>
    <submittedName>
        <fullName evidence="2">Uncharacterized protein</fullName>
    </submittedName>
</protein>
<evidence type="ECO:0000313" key="3">
    <source>
        <dbReference type="Proteomes" id="UP001295684"/>
    </source>
</evidence>
<name>A0AAD1U7P8_EUPCR</name>
<reference evidence="2" key="1">
    <citation type="submission" date="2023-07" db="EMBL/GenBank/DDBJ databases">
        <authorList>
            <consortium name="AG Swart"/>
            <person name="Singh M."/>
            <person name="Singh A."/>
            <person name="Seah K."/>
            <person name="Emmerich C."/>
        </authorList>
    </citation>
    <scope>NUCLEOTIDE SEQUENCE</scope>
    <source>
        <strain evidence="2">DP1</strain>
    </source>
</reference>
<keyword evidence="3" id="KW-1185">Reference proteome</keyword>
<gene>
    <name evidence="2" type="ORF">ECRASSUSDP1_LOCUS4200</name>
</gene>
<organism evidence="2 3">
    <name type="scientific">Euplotes crassus</name>
    <dbReference type="NCBI Taxonomy" id="5936"/>
    <lineage>
        <taxon>Eukaryota</taxon>
        <taxon>Sar</taxon>
        <taxon>Alveolata</taxon>
        <taxon>Ciliophora</taxon>
        <taxon>Intramacronucleata</taxon>
        <taxon>Spirotrichea</taxon>
        <taxon>Hypotrichia</taxon>
        <taxon>Euplotida</taxon>
        <taxon>Euplotidae</taxon>
        <taxon>Moneuplotes</taxon>
    </lineage>
</organism>
<accession>A0AAD1U7P8</accession>